<dbReference type="Proteomes" id="UP000179769">
    <property type="component" value="Unassembled WGS sequence"/>
</dbReference>
<dbReference type="Gene3D" id="3.30.1540.10">
    <property type="entry name" value="formyl-coa transferase, domain 3"/>
    <property type="match status" value="1"/>
</dbReference>
<reference evidence="2" key="1">
    <citation type="submission" date="2016-07" db="EMBL/GenBank/DDBJ databases">
        <title>Frankia sp. NRRL B-16219 Genome sequencing.</title>
        <authorList>
            <person name="Ghodhbane-Gtari F."/>
            <person name="Swanson E."/>
            <person name="Gueddou A."/>
            <person name="Louati M."/>
            <person name="Nouioui I."/>
            <person name="Hezbri K."/>
            <person name="Abebe-Akele F."/>
            <person name="Simpson S."/>
            <person name="Morris K."/>
            <person name="Thomas K."/>
            <person name="Gtari M."/>
            <person name="Tisa L.S."/>
        </authorList>
    </citation>
    <scope>NUCLEOTIDE SEQUENCE [LARGE SCALE GENOMIC DNA]</scope>
    <source>
        <strain evidence="2">NRRL B-16219</strain>
    </source>
</reference>
<dbReference type="InterPro" id="IPR044855">
    <property type="entry name" value="CoA-Trfase_III_dom3_sf"/>
</dbReference>
<dbReference type="PANTHER" id="PTHR48228:SF2">
    <property type="entry name" value="E-CINNAMOYL-COA:R-PHENYLLACTATE COA TRANSFERASE LARGE SUBUNIT"/>
    <property type="match status" value="1"/>
</dbReference>
<dbReference type="SUPFAM" id="SSF89796">
    <property type="entry name" value="CoA-transferase family III (CaiB/BaiF)"/>
    <property type="match status" value="1"/>
</dbReference>
<dbReference type="Gene3D" id="3.40.50.10540">
    <property type="entry name" value="Crotonobetainyl-coa:carnitine coa-transferase, domain 1"/>
    <property type="match status" value="1"/>
</dbReference>
<evidence type="ECO:0000313" key="1">
    <source>
        <dbReference type="EMBL" id="OHV40828.1"/>
    </source>
</evidence>
<name>A0A1S1R1J9_9ACTN</name>
<dbReference type="GO" id="GO:0003824">
    <property type="term" value="F:catalytic activity"/>
    <property type="evidence" value="ECO:0007669"/>
    <property type="project" value="InterPro"/>
</dbReference>
<dbReference type="InterPro" id="IPR050509">
    <property type="entry name" value="CoA-transferase_III"/>
</dbReference>
<dbReference type="OrthoDB" id="3204039at2"/>
<dbReference type="InterPro" id="IPR023606">
    <property type="entry name" value="CoA-Trfase_III_dom_1_sf"/>
</dbReference>
<proteinExistence type="predicted"/>
<keyword evidence="2" id="KW-1185">Reference proteome</keyword>
<evidence type="ECO:0000313" key="2">
    <source>
        <dbReference type="Proteomes" id="UP000179769"/>
    </source>
</evidence>
<dbReference type="RefSeq" id="WP_071060509.1">
    <property type="nucleotide sequence ID" value="NZ_MAXA01000062.1"/>
</dbReference>
<organism evidence="1 2">
    <name type="scientific">Parafrankia soli</name>
    <dbReference type="NCBI Taxonomy" id="2599596"/>
    <lineage>
        <taxon>Bacteria</taxon>
        <taxon>Bacillati</taxon>
        <taxon>Actinomycetota</taxon>
        <taxon>Actinomycetes</taxon>
        <taxon>Frankiales</taxon>
        <taxon>Frankiaceae</taxon>
        <taxon>Parafrankia</taxon>
    </lineage>
</organism>
<gene>
    <name evidence="1" type="ORF">BBK14_32390</name>
</gene>
<accession>A0A1S1R1J9</accession>
<sequence>MTMVMQGIRVLEVAEHTFVPAASALLADWGADVLKIEHVERGDAMRALASTGVAVVPTDVHALLEHSNRGKRSLGLDLTSPDGLDILYKLAATADVFLTNKLPRVRKKLKIGVEEIRGHNPRIVYVRGTGQGERGPDADRGSYDSLAFWARAGTAMGIMQPEYGHVPVPPAPGFGDSLGAMTIAGGIMGALLHRERTGEATVVDVSLLGTGMWAMGQAFALSMLLGIPWTPPPVDAPRANPLVANYLTKDGQWLAFCCLQAGYYWPPLCKVIDRPQLADDPRFANHAALTTNSGEAMRILQEAFAERTVDEWRQRLATFVGQWTVVQDTLAAAADPQTVANGYIQDCQTAAGVPFQLVAAPVQYDEKPAVPGRAPRFNEHADEILANLGLDETAVLDLKIRGVVA</sequence>
<dbReference type="EMBL" id="MAXA01000062">
    <property type="protein sequence ID" value="OHV40828.1"/>
    <property type="molecule type" value="Genomic_DNA"/>
</dbReference>
<dbReference type="InterPro" id="IPR003673">
    <property type="entry name" value="CoA-Trfase_fam_III"/>
</dbReference>
<dbReference type="AlphaFoldDB" id="A0A1S1R1J9"/>
<protein>
    <submittedName>
        <fullName evidence="1">Carnitine dehydratase</fullName>
    </submittedName>
</protein>
<comment type="caution">
    <text evidence="1">The sequence shown here is derived from an EMBL/GenBank/DDBJ whole genome shotgun (WGS) entry which is preliminary data.</text>
</comment>
<dbReference type="PANTHER" id="PTHR48228">
    <property type="entry name" value="SUCCINYL-COA--D-CITRAMALATE COA-TRANSFERASE"/>
    <property type="match status" value="1"/>
</dbReference>
<dbReference type="Pfam" id="PF02515">
    <property type="entry name" value="CoA_transf_3"/>
    <property type="match status" value="1"/>
</dbReference>